<dbReference type="RefSeq" id="WP_088496835.1">
    <property type="nucleotide sequence ID" value="NZ_JAJNEH010000054.1"/>
</dbReference>
<dbReference type="InterPro" id="IPR004518">
    <property type="entry name" value="MazG-like_dom"/>
</dbReference>
<dbReference type="GO" id="GO:0046047">
    <property type="term" value="P:TTP catabolic process"/>
    <property type="evidence" value="ECO:0007669"/>
    <property type="project" value="TreeGrafter"/>
</dbReference>
<comment type="caution">
    <text evidence="2">The sequence shown here is derived from an EMBL/GenBank/DDBJ whole genome shotgun (WGS) entry which is preliminary data.</text>
</comment>
<proteinExistence type="predicted"/>
<dbReference type="GO" id="GO:0046076">
    <property type="term" value="P:dTTP catabolic process"/>
    <property type="evidence" value="ECO:0007669"/>
    <property type="project" value="TreeGrafter"/>
</dbReference>
<dbReference type="EMBL" id="NIVX01000061">
    <property type="protein sequence ID" value="OWQ75074.1"/>
    <property type="molecule type" value="Genomic_DNA"/>
</dbReference>
<feature type="domain" description="NTP pyrophosphohydrolase MazG-like" evidence="1">
    <location>
        <begin position="40"/>
        <end position="113"/>
    </location>
</feature>
<dbReference type="GO" id="GO:0046081">
    <property type="term" value="P:dUTP catabolic process"/>
    <property type="evidence" value="ECO:0007669"/>
    <property type="project" value="TreeGrafter"/>
</dbReference>
<dbReference type="GO" id="GO:0047429">
    <property type="term" value="F:nucleoside triphosphate diphosphatase activity"/>
    <property type="evidence" value="ECO:0007669"/>
    <property type="project" value="InterPro"/>
</dbReference>
<dbReference type="GO" id="GO:0006950">
    <property type="term" value="P:response to stress"/>
    <property type="evidence" value="ECO:0007669"/>
    <property type="project" value="UniProtKB-ARBA"/>
</dbReference>
<keyword evidence="2" id="KW-0378">Hydrolase</keyword>
<evidence type="ECO:0000313" key="3">
    <source>
        <dbReference type="Proteomes" id="UP000197090"/>
    </source>
</evidence>
<dbReference type="CDD" id="cd11529">
    <property type="entry name" value="NTP-PPase_MazG_Cterm"/>
    <property type="match status" value="1"/>
</dbReference>
<dbReference type="PANTHER" id="PTHR30522">
    <property type="entry name" value="NUCLEOSIDE TRIPHOSPHATE PYROPHOSPHOHYDROLASE"/>
    <property type="match status" value="1"/>
</dbReference>
<dbReference type="PANTHER" id="PTHR30522:SF0">
    <property type="entry name" value="NUCLEOSIDE TRIPHOSPHATE PYROPHOSPHOHYDROLASE"/>
    <property type="match status" value="1"/>
</dbReference>
<accession>A0A246I930</accession>
<evidence type="ECO:0000313" key="2">
    <source>
        <dbReference type="EMBL" id="OWQ75074.1"/>
    </source>
</evidence>
<protein>
    <submittedName>
        <fullName evidence="2">Nucleoside triphosphate pyrophosphohydrolase</fullName>
    </submittedName>
</protein>
<feature type="domain" description="NTP pyrophosphohydrolase MazG-like" evidence="1">
    <location>
        <begin position="183"/>
        <end position="243"/>
    </location>
</feature>
<dbReference type="Proteomes" id="UP000197090">
    <property type="component" value="Unassembled WGS sequence"/>
</dbReference>
<name>A0A246I930_STEMA</name>
<dbReference type="CDD" id="cd11528">
    <property type="entry name" value="NTP-PPase_MazG_Nterm"/>
    <property type="match status" value="1"/>
</dbReference>
<evidence type="ECO:0000259" key="1">
    <source>
        <dbReference type="Pfam" id="PF03819"/>
    </source>
</evidence>
<dbReference type="GO" id="GO:0046061">
    <property type="term" value="P:dATP catabolic process"/>
    <property type="evidence" value="ECO:0007669"/>
    <property type="project" value="TreeGrafter"/>
</dbReference>
<dbReference type="Pfam" id="PF03819">
    <property type="entry name" value="MazG"/>
    <property type="match status" value="2"/>
</dbReference>
<dbReference type="InterPro" id="IPR011551">
    <property type="entry name" value="NTP_PyrPHydrolase_MazG"/>
</dbReference>
<dbReference type="AlphaFoldDB" id="A0A246I930"/>
<dbReference type="FunFam" id="1.10.287.1080:FF:000001">
    <property type="entry name" value="Nucleoside triphosphate pyrophosphohydrolase"/>
    <property type="match status" value="1"/>
</dbReference>
<dbReference type="GO" id="GO:0046052">
    <property type="term" value="P:UTP catabolic process"/>
    <property type="evidence" value="ECO:0007669"/>
    <property type="project" value="TreeGrafter"/>
</dbReference>
<dbReference type="NCBIfam" id="TIGR00444">
    <property type="entry name" value="mazG"/>
    <property type="match status" value="1"/>
</dbReference>
<gene>
    <name evidence="2" type="ORF">CEE63_08860</name>
</gene>
<dbReference type="SUPFAM" id="SSF101386">
    <property type="entry name" value="all-alpha NTP pyrophosphatases"/>
    <property type="match status" value="2"/>
</dbReference>
<organism evidence="2 3">
    <name type="scientific">Stenotrophomonas maltophilia</name>
    <name type="common">Pseudomonas maltophilia</name>
    <name type="synonym">Xanthomonas maltophilia</name>
    <dbReference type="NCBI Taxonomy" id="40324"/>
    <lineage>
        <taxon>Bacteria</taxon>
        <taxon>Pseudomonadati</taxon>
        <taxon>Pseudomonadota</taxon>
        <taxon>Gammaproteobacteria</taxon>
        <taxon>Lysobacterales</taxon>
        <taxon>Lysobacteraceae</taxon>
        <taxon>Stenotrophomonas</taxon>
        <taxon>Stenotrophomonas maltophilia group</taxon>
    </lineage>
</organism>
<dbReference type="GO" id="GO:0006203">
    <property type="term" value="P:dGTP catabolic process"/>
    <property type="evidence" value="ECO:0007669"/>
    <property type="project" value="TreeGrafter"/>
</dbReference>
<reference evidence="2 3" key="1">
    <citation type="submission" date="2017-06" db="EMBL/GenBank/DDBJ databases">
        <authorList>
            <person name="Kim H.J."/>
            <person name="Triplett B.A."/>
        </authorList>
    </citation>
    <scope>NUCLEOTIDE SEQUENCE [LARGE SCALE GENOMIC DNA]</scope>
    <source>
        <strain evidence="2 3">594</strain>
    </source>
</reference>
<dbReference type="InterPro" id="IPR048015">
    <property type="entry name" value="NTP-PPase_MazG-like_N"/>
</dbReference>
<sequence length="279" mass="30629">MSAHDTPTTGSAASNELERLLAIMARLRDPQGGCPWDLEQNFATIAPYTIEEAYEVADAIDRGDLDDLCDELGDLLLQVVFHARMAEEQGAFAFAEVARAISDKMQRRHPHVFADVSVDDADGVTRNWEAIKRAERAAKGEQDTSALAGISRGLPEWQRAVKLQSRAAKVGFDWPGPLPVLDKAAEELQELREEFERGDVAGNKARLQEELGDLLFVCANLARHADIDLGAALRGANHKFERRFRAMEAQADAQGEALAALDLDAQEALWQQAKAAEKA</sequence>
<dbReference type="Gene3D" id="1.10.287.1080">
    <property type="entry name" value="MazG-like"/>
    <property type="match status" value="2"/>
</dbReference>
<dbReference type="InterPro" id="IPR048011">
    <property type="entry name" value="NTP-PPase_MazG-like_C"/>
</dbReference>
<dbReference type="NCBIfam" id="NF007113">
    <property type="entry name" value="PRK09562.1"/>
    <property type="match status" value="1"/>
</dbReference>